<sequence length="933" mass="104403">MNKKGVSVPKKRVDVGDEKVLSPALTQALAHVKDFMTENQKASIIAREGKIIMDAGDIRGAIECFNEGISYNPTVSLFSLRATAHKLLEMYTEAYFDYSYNIRLEPENGMHYCNRGLCLSRLKKVSMALEDFEVAIQYDPSTTNYYSRATTYADFGKFEQAIADFTVAIGEEGPGTVPTEFKLRCKYRRALAYYELGKYEEVVKDTNQILLLDTNSVQARALLGRALKVLNDHKKAEEQLSVAILLDATQANLYIERGDIRFRTAQRIKVIEAVYDFDKAIAILEKKLDARNNTHTQDTLVSNTPFNARRGAPHRASSHFTVAPKESDEGEMIDPTQLLSIPHHNYTNSTMGVSFSQIPGGVSSGATSGTGRHKPSLLSKSPKSGLNRHNSILSNGSGSGMGSVSQQSHGTYGFPTGAQVPAAFYREIEEQLADALFKRTQAKLMADPDQANVESALADGLKALTLFNEDDDYYMAVATCYMRLNKYDEALHMLQTVLDRSPNNYKALYHHAFCQRASGSQKHAIEGLTKILALSGPESSGSISASKLAMPIHRVYEMRGTMFHEMQAHKLALHDLGKAIAIHPVGADNYYLRGDCHSKLGNYEQALSDYDTAEENRFDDKCALYIARGEVRRLLGRSEEAANDFRLAYDLLDKGDKVGRVRILSFRAFCQIDQKSYRAAYDSLIVAQAFNKEILIEKMSKFTADLEAAEEMIHKYLQKHNNSWHSKPLSELEGDILYLKRIDWILTYHCALCEYMQRDFVHAQELLEACLTPDMRKFIPDDVSLGTQLFFLAQTQIQSKQPDAARHSLQECAGTHWTDKKHNAYMLSFSLAKVLQSQGLHEEAIAAFNKAVDLYPDNSHAFFRRAWSYKALGNYVAAGDDFENAKNLSPDDPNFAVSYKSITHCAYMEVASDADVIEPFPALLPVPGLRQAI</sequence>
<dbReference type="EMBL" id="HBIC01038602">
    <property type="protein sequence ID" value="CAE0290921.1"/>
    <property type="molecule type" value="Transcribed_RNA"/>
</dbReference>
<feature type="repeat" description="TPR" evidence="3">
    <location>
        <begin position="109"/>
        <end position="142"/>
    </location>
</feature>
<name>A0A7S3HC64_9STRA</name>
<keyword evidence="1" id="KW-0677">Repeat</keyword>
<dbReference type="SMART" id="SM00028">
    <property type="entry name" value="TPR"/>
    <property type="match status" value="11"/>
</dbReference>
<dbReference type="InterPro" id="IPR011990">
    <property type="entry name" value="TPR-like_helical_dom_sf"/>
</dbReference>
<feature type="region of interest" description="Disordered" evidence="5">
    <location>
        <begin position="358"/>
        <end position="412"/>
    </location>
</feature>
<evidence type="ECO:0000256" key="1">
    <source>
        <dbReference type="ARBA" id="ARBA00022737"/>
    </source>
</evidence>
<feature type="repeat" description="TPR" evidence="3">
    <location>
        <begin position="825"/>
        <end position="858"/>
    </location>
</feature>
<keyword evidence="4" id="KW-0175">Coiled coil</keyword>
<dbReference type="SUPFAM" id="SSF48452">
    <property type="entry name" value="TPR-like"/>
    <property type="match status" value="3"/>
</dbReference>
<dbReference type="PROSITE" id="PS50005">
    <property type="entry name" value="TPR"/>
    <property type="match status" value="6"/>
</dbReference>
<dbReference type="AlphaFoldDB" id="A0A7S3HC64"/>
<dbReference type="InterPro" id="IPR019734">
    <property type="entry name" value="TPR_rpt"/>
</dbReference>
<keyword evidence="2 3" id="KW-0802">TPR repeat</keyword>
<dbReference type="PANTHER" id="PTHR44858:SF1">
    <property type="entry name" value="UDP-N-ACETYLGLUCOSAMINE--PEPTIDE N-ACETYLGLUCOSAMINYLTRANSFERASE SPINDLY-RELATED"/>
    <property type="match status" value="1"/>
</dbReference>
<reference evidence="6" key="1">
    <citation type="submission" date="2021-01" db="EMBL/GenBank/DDBJ databases">
        <authorList>
            <person name="Corre E."/>
            <person name="Pelletier E."/>
            <person name="Niang G."/>
            <person name="Scheremetjew M."/>
            <person name="Finn R."/>
            <person name="Kale V."/>
            <person name="Holt S."/>
            <person name="Cochrane G."/>
            <person name="Meng A."/>
            <person name="Brown T."/>
            <person name="Cohen L."/>
        </authorList>
    </citation>
    <scope>NUCLEOTIDE SEQUENCE</scope>
    <source>
        <strain evidence="6">CCAP 955/1</strain>
    </source>
</reference>
<feature type="coiled-coil region" evidence="4">
    <location>
        <begin position="692"/>
        <end position="719"/>
    </location>
</feature>
<dbReference type="InterPro" id="IPR050498">
    <property type="entry name" value="Ycf3"/>
</dbReference>
<feature type="repeat" description="TPR" evidence="3">
    <location>
        <begin position="587"/>
        <end position="620"/>
    </location>
</feature>
<organism evidence="6">
    <name type="scientific">Spumella elongata</name>
    <dbReference type="NCBI Taxonomy" id="89044"/>
    <lineage>
        <taxon>Eukaryota</taxon>
        <taxon>Sar</taxon>
        <taxon>Stramenopiles</taxon>
        <taxon>Ochrophyta</taxon>
        <taxon>Chrysophyceae</taxon>
        <taxon>Chromulinales</taxon>
        <taxon>Chromulinaceae</taxon>
        <taxon>Spumella</taxon>
    </lineage>
</organism>
<protein>
    <submittedName>
        <fullName evidence="6">Uncharacterized protein</fullName>
    </submittedName>
</protein>
<feature type="repeat" description="TPR" evidence="3">
    <location>
        <begin position="859"/>
        <end position="892"/>
    </location>
</feature>
<gene>
    <name evidence="6" type="ORF">SELO1098_LOCUS19766</name>
</gene>
<feature type="compositionally biased region" description="Low complexity" evidence="5">
    <location>
        <begin position="360"/>
        <end position="384"/>
    </location>
</feature>
<evidence type="ECO:0000256" key="2">
    <source>
        <dbReference type="ARBA" id="ARBA00022803"/>
    </source>
</evidence>
<evidence type="ECO:0000256" key="3">
    <source>
        <dbReference type="PROSITE-ProRule" id="PRU00339"/>
    </source>
</evidence>
<feature type="repeat" description="TPR" evidence="3">
    <location>
        <begin position="471"/>
        <end position="504"/>
    </location>
</feature>
<feature type="repeat" description="TPR" evidence="3">
    <location>
        <begin position="42"/>
        <end position="75"/>
    </location>
</feature>
<feature type="compositionally biased region" description="Low complexity" evidence="5">
    <location>
        <begin position="391"/>
        <end position="410"/>
    </location>
</feature>
<evidence type="ECO:0000256" key="5">
    <source>
        <dbReference type="SAM" id="MobiDB-lite"/>
    </source>
</evidence>
<dbReference type="Pfam" id="PF13181">
    <property type="entry name" value="TPR_8"/>
    <property type="match status" value="1"/>
</dbReference>
<evidence type="ECO:0000313" key="6">
    <source>
        <dbReference type="EMBL" id="CAE0290921.1"/>
    </source>
</evidence>
<dbReference type="Gene3D" id="1.25.40.10">
    <property type="entry name" value="Tetratricopeptide repeat domain"/>
    <property type="match status" value="5"/>
</dbReference>
<dbReference type="Pfam" id="PF13432">
    <property type="entry name" value="TPR_16"/>
    <property type="match status" value="2"/>
</dbReference>
<dbReference type="PANTHER" id="PTHR44858">
    <property type="entry name" value="TETRATRICOPEPTIDE REPEAT PROTEIN 6"/>
    <property type="match status" value="1"/>
</dbReference>
<proteinExistence type="predicted"/>
<evidence type="ECO:0000256" key="4">
    <source>
        <dbReference type="SAM" id="Coils"/>
    </source>
</evidence>
<accession>A0A7S3HC64</accession>